<evidence type="ECO:0000256" key="2">
    <source>
        <dbReference type="ARBA" id="ARBA00022741"/>
    </source>
</evidence>
<feature type="domain" description="FtsK" evidence="11">
    <location>
        <begin position="830"/>
        <end position="1030"/>
    </location>
</feature>
<evidence type="ECO:0000256" key="3">
    <source>
        <dbReference type="ARBA" id="ARBA00022813"/>
    </source>
</evidence>
<evidence type="ECO:0008006" key="14">
    <source>
        <dbReference type="Google" id="ProtNLM"/>
    </source>
</evidence>
<feature type="binding site" evidence="7">
    <location>
        <begin position="848"/>
        <end position="855"/>
    </location>
    <ligand>
        <name>ATP</name>
        <dbReference type="ChEBI" id="CHEBI:30616"/>
    </ligand>
</feature>
<dbReference type="Pfam" id="PF17854">
    <property type="entry name" value="FtsK_alpha"/>
    <property type="match status" value="1"/>
</dbReference>
<keyword evidence="3" id="KW-0068">Autocatalytic cleavage</keyword>
<dbReference type="SUPFAM" id="SSF52540">
    <property type="entry name" value="P-loop containing nucleoside triphosphate hydrolases"/>
    <property type="match status" value="1"/>
</dbReference>
<dbReference type="Gene3D" id="2.170.16.10">
    <property type="entry name" value="Hedgehog/Intein (Hint) domain"/>
    <property type="match status" value="2"/>
</dbReference>
<dbReference type="SMART" id="SM00843">
    <property type="entry name" value="Ftsk_gamma"/>
    <property type="match status" value="1"/>
</dbReference>
<keyword evidence="9" id="KW-0472">Membrane</keyword>
<dbReference type="PROSITE" id="PS50817">
    <property type="entry name" value="INTEIN_N_TER"/>
    <property type="match status" value="1"/>
</dbReference>
<feature type="domain" description="DOD-type homing endonuclease" evidence="10">
    <location>
        <begin position="534"/>
        <end position="675"/>
    </location>
</feature>
<evidence type="ECO:0000256" key="4">
    <source>
        <dbReference type="ARBA" id="ARBA00022840"/>
    </source>
</evidence>
<dbReference type="InterPro" id="IPR006142">
    <property type="entry name" value="INTEIN"/>
</dbReference>
<dbReference type="GO" id="GO:0004519">
    <property type="term" value="F:endonuclease activity"/>
    <property type="evidence" value="ECO:0007669"/>
    <property type="project" value="InterPro"/>
</dbReference>
<keyword evidence="5" id="KW-0651">Protein splicing</keyword>
<dbReference type="SUPFAM" id="SSF46785">
    <property type="entry name" value="Winged helix' DNA-binding domain"/>
    <property type="match status" value="1"/>
</dbReference>
<dbReference type="GO" id="GO:0003677">
    <property type="term" value="F:DNA binding"/>
    <property type="evidence" value="ECO:0007669"/>
    <property type="project" value="UniProtKB-KW"/>
</dbReference>
<dbReference type="InterPro" id="IPR003586">
    <property type="entry name" value="Hint_dom_C"/>
</dbReference>
<feature type="transmembrane region" description="Helical" evidence="9">
    <location>
        <begin position="94"/>
        <end position="116"/>
    </location>
</feature>
<dbReference type="PANTHER" id="PTHR22683:SF41">
    <property type="entry name" value="DNA TRANSLOCASE FTSK"/>
    <property type="match status" value="1"/>
</dbReference>
<comment type="similarity">
    <text evidence="1">Belongs to the FtsK/SpoIIIE/SftA family.</text>
</comment>
<evidence type="ECO:0000256" key="5">
    <source>
        <dbReference type="ARBA" id="ARBA00023000"/>
    </source>
</evidence>
<evidence type="ECO:0000313" key="12">
    <source>
        <dbReference type="EMBL" id="PIS39586.1"/>
    </source>
</evidence>
<dbReference type="InterPro" id="IPR002543">
    <property type="entry name" value="FtsK_dom"/>
</dbReference>
<feature type="transmembrane region" description="Helical" evidence="9">
    <location>
        <begin position="137"/>
        <end position="161"/>
    </location>
</feature>
<name>A0A2H0YME4_9BACT</name>
<evidence type="ECO:0000259" key="10">
    <source>
        <dbReference type="PROSITE" id="PS50819"/>
    </source>
</evidence>
<dbReference type="PANTHER" id="PTHR22683">
    <property type="entry name" value="SPORULATION PROTEIN RELATED"/>
    <property type="match status" value="1"/>
</dbReference>
<accession>A0A2H0YME4</accession>
<protein>
    <recommendedName>
        <fullName evidence="14">FtsK domain-containing protein</fullName>
    </recommendedName>
</protein>
<dbReference type="Pfam" id="PF14528">
    <property type="entry name" value="LAGLIDADG_3"/>
    <property type="match status" value="2"/>
</dbReference>
<evidence type="ECO:0000256" key="7">
    <source>
        <dbReference type="PROSITE-ProRule" id="PRU00289"/>
    </source>
</evidence>
<feature type="transmembrane region" description="Helical" evidence="9">
    <location>
        <begin position="64"/>
        <end position="88"/>
    </location>
</feature>
<dbReference type="GO" id="GO:0005524">
    <property type="term" value="F:ATP binding"/>
    <property type="evidence" value="ECO:0007669"/>
    <property type="project" value="UniProtKB-UniRule"/>
</dbReference>
<dbReference type="Pfam" id="PF01580">
    <property type="entry name" value="FtsK_SpoIIIE"/>
    <property type="match status" value="2"/>
</dbReference>
<dbReference type="PROSITE" id="PS50819">
    <property type="entry name" value="INTEIN_ENDONUCLEASE"/>
    <property type="match status" value="1"/>
</dbReference>
<gene>
    <name evidence="12" type="ORF">COT33_01175</name>
</gene>
<dbReference type="Pfam" id="PF09397">
    <property type="entry name" value="FtsK_gamma"/>
    <property type="match status" value="1"/>
</dbReference>
<dbReference type="InterPro" id="IPR036844">
    <property type="entry name" value="Hint_dom_sf"/>
</dbReference>
<dbReference type="PRINTS" id="PR00379">
    <property type="entry name" value="INTEIN"/>
</dbReference>
<reference evidence="13" key="1">
    <citation type="submission" date="2017-09" db="EMBL/GenBank/DDBJ databases">
        <title>Depth-based differentiation of microbial function through sediment-hosted aquifers and enrichment of novel symbionts in the deep terrestrial subsurface.</title>
        <authorList>
            <person name="Probst A.J."/>
            <person name="Ladd B."/>
            <person name="Jarett J.K."/>
            <person name="Geller-Mcgrath D.E."/>
            <person name="Sieber C.M.K."/>
            <person name="Emerson J.B."/>
            <person name="Anantharaman K."/>
            <person name="Thomas B.C."/>
            <person name="Malmstrom R."/>
            <person name="Stieglmeier M."/>
            <person name="Klingl A."/>
            <person name="Woyke T."/>
            <person name="Ryan C.M."/>
            <person name="Banfield J.F."/>
        </authorList>
    </citation>
    <scope>NUCLEOTIDE SEQUENCE [LARGE SCALE GENOMIC DNA]</scope>
</reference>
<dbReference type="InterPro" id="IPR041027">
    <property type="entry name" value="FtsK_alpha"/>
</dbReference>
<dbReference type="InterPro" id="IPR050206">
    <property type="entry name" value="FtsK/SpoIIIE/SftA"/>
</dbReference>
<dbReference type="InterPro" id="IPR036388">
    <property type="entry name" value="WH-like_DNA-bd_sf"/>
</dbReference>
<dbReference type="InterPro" id="IPR004042">
    <property type="entry name" value="Intein_endonuc_central"/>
</dbReference>
<keyword evidence="6" id="KW-0238">DNA-binding</keyword>
<evidence type="ECO:0000256" key="1">
    <source>
        <dbReference type="ARBA" id="ARBA00006474"/>
    </source>
</evidence>
<evidence type="ECO:0000256" key="6">
    <source>
        <dbReference type="ARBA" id="ARBA00023125"/>
    </source>
</evidence>
<dbReference type="InterPro" id="IPR006141">
    <property type="entry name" value="Intein_N"/>
</dbReference>
<keyword evidence="2 7" id="KW-0547">Nucleotide-binding</keyword>
<dbReference type="SMART" id="SM00305">
    <property type="entry name" value="HintC"/>
    <property type="match status" value="1"/>
</dbReference>
<sequence length="1197" mass="134812">MAKKKNNRNSSKEFEQRKKISFFTLPEETKKLLFGILMFLLAIIFGLSFFDLSGIVGKLLIRLFLLLVGKAIFLFPLIFILAGLSFLYSKYKKFIYSFVLAAFFLILGVSGTLEILKPGSNEGGYLGYVGKLFLKLFGFWVTQIIFLALSIISLLIFWQLLNFNRLLVREEKTKLEEKKLGAQKPLISRLVKRIMGEPKLKLKEIEPPPKISPSPLLPGELPELKLKSLGETKKFFYQPPLLNLLESEKEIPNSGDIKINSATIKKTLQNFDIPVEMCEVNIGPTVTQYTLKPAEGIKLSKITSLSNDLSLSLASHPIRIEAPIPGRSLVGVEIPNKTRAKVHLRDLISNQQFQKAGSDLTLVLGKDVSGIPVYADLSKMPHLLVAGSTGAGKTCAADTLIFTEKGILTFEELCPLPLNSETDFKVKLVTRDGIETTSKNYNNGICQFYKLSTSRGYQIEATGEHPLWVMNEDGSQGWKAASLIKKSDYAAISRGPALFGNRTDLSNFKPSKIKSNYYRKISFPSKMTPQLAQFLGFLTADGGLSVEKGGTHRVVYTQANSHLIRLYKKSLKELFGITRFIEKRSGSNPKNKAFDIVIGSKHLKEFLLYLGMNSSKSPQKEIPRAIREAPKKIVIAYLRALFDNDGYVGKSSVEFCISSKKLASQVHLALLNFGIVSSLTIKKVKNYAHNEYYRLSIFGEEARKFIQEIGFIRKEKYNKIREFLKLSPNPNVDLIPHISSLIRELGQKYLNRFVCLTNRGWKYQQGILVPKYAFNSLKSYNSGYRNPGYQSLEKILEFYQLIPQEPEYQELEKISKRNFYWDKIEKIERTSGVGYDFYVPGSDSFVGNGLVNHNTIFLNSLILSLLYRPPSGLNPFGGGPEILRFILVDPKRVEFPVYNGLPHLLCPVICDSQRAINALKWLISEMERRFDFLSRAQARDILSYNKLILEKDEEPLPYIVLIIDELADLMAARGKEVEVSIVRIAQMARAVGIHLVVATQRPSVEVITGLIKANITSRISFQVASQIDSRTILDMAGSEKLLGLGDFLFISTEVAKPKRIQAAYTSDKEVKKVVEYIRAKSKVQSSKIEDELLTEDSETRSFIGNSNFQDLEEDPLYEDAKKLVIEARKASASLLQRRLRLGYARAARLIDTLEERGVVGPADGAKPREILLKNQEENPAERDPAGGGDEQDDWKKV</sequence>
<keyword evidence="9" id="KW-1133">Transmembrane helix</keyword>
<dbReference type="EMBL" id="PEYD01000021">
    <property type="protein sequence ID" value="PIS39586.1"/>
    <property type="molecule type" value="Genomic_DNA"/>
</dbReference>
<organism evidence="12 13">
    <name type="scientific">Candidatus Nealsonbacteria bacterium CG08_land_8_20_14_0_20_38_20</name>
    <dbReference type="NCBI Taxonomy" id="1974705"/>
    <lineage>
        <taxon>Bacteria</taxon>
        <taxon>Candidatus Nealsoniibacteriota</taxon>
    </lineage>
</organism>
<dbReference type="Gene3D" id="1.10.10.10">
    <property type="entry name" value="Winged helix-like DNA-binding domain superfamily/Winged helix DNA-binding domain"/>
    <property type="match status" value="1"/>
</dbReference>
<feature type="compositionally biased region" description="Basic and acidic residues" evidence="8">
    <location>
        <begin position="1165"/>
        <end position="1184"/>
    </location>
</feature>
<comment type="caution">
    <text evidence="12">The sequence shown here is derived from an EMBL/GenBank/DDBJ whole genome shotgun (WGS) entry which is preliminary data.</text>
</comment>
<proteinExistence type="inferred from homology"/>
<dbReference type="PROSITE" id="PS50901">
    <property type="entry name" value="FTSK"/>
    <property type="match status" value="1"/>
</dbReference>
<dbReference type="Pfam" id="PF14890">
    <property type="entry name" value="Intein_splicing"/>
    <property type="match status" value="1"/>
</dbReference>
<dbReference type="InterPro" id="IPR004860">
    <property type="entry name" value="LAGLIDADG_dom"/>
</dbReference>
<dbReference type="Gene3D" id="3.10.28.10">
    <property type="entry name" value="Homing endonucleases"/>
    <property type="match status" value="1"/>
</dbReference>
<dbReference type="AlphaFoldDB" id="A0A2H0YME4"/>
<dbReference type="SUPFAM" id="SSF55608">
    <property type="entry name" value="Homing endonucleases"/>
    <property type="match status" value="1"/>
</dbReference>
<dbReference type="InterPro" id="IPR036390">
    <property type="entry name" value="WH_DNA-bd_sf"/>
</dbReference>
<dbReference type="Proteomes" id="UP000230088">
    <property type="component" value="Unassembled WGS sequence"/>
</dbReference>
<dbReference type="Gene3D" id="3.30.980.40">
    <property type="match status" value="1"/>
</dbReference>
<evidence type="ECO:0000313" key="13">
    <source>
        <dbReference type="Proteomes" id="UP000230088"/>
    </source>
</evidence>
<dbReference type="SUPFAM" id="SSF51294">
    <property type="entry name" value="Hedgehog/intein (Hint) domain"/>
    <property type="match status" value="1"/>
</dbReference>
<keyword evidence="9" id="KW-0812">Transmembrane</keyword>
<dbReference type="InterPro" id="IPR027434">
    <property type="entry name" value="Homing_endonucl"/>
</dbReference>
<dbReference type="Gene3D" id="3.40.50.300">
    <property type="entry name" value="P-loop containing nucleotide triphosphate hydrolases"/>
    <property type="match status" value="2"/>
</dbReference>
<dbReference type="GO" id="GO:0016539">
    <property type="term" value="P:intein-mediated protein splicing"/>
    <property type="evidence" value="ECO:0007669"/>
    <property type="project" value="InterPro"/>
</dbReference>
<dbReference type="InterPro" id="IPR027417">
    <property type="entry name" value="P-loop_NTPase"/>
</dbReference>
<evidence type="ECO:0000256" key="8">
    <source>
        <dbReference type="SAM" id="MobiDB-lite"/>
    </source>
</evidence>
<feature type="transmembrane region" description="Helical" evidence="9">
    <location>
        <begin position="32"/>
        <end position="52"/>
    </location>
</feature>
<dbReference type="InterPro" id="IPR018541">
    <property type="entry name" value="Ftsk_gamma"/>
</dbReference>
<keyword evidence="4 7" id="KW-0067">ATP-binding</keyword>
<evidence type="ECO:0000259" key="11">
    <source>
        <dbReference type="PROSITE" id="PS50901"/>
    </source>
</evidence>
<feature type="region of interest" description="Disordered" evidence="8">
    <location>
        <begin position="1158"/>
        <end position="1197"/>
    </location>
</feature>
<dbReference type="CDD" id="cd00081">
    <property type="entry name" value="Hint"/>
    <property type="match status" value="1"/>
</dbReference>
<evidence type="ECO:0000256" key="9">
    <source>
        <dbReference type="SAM" id="Phobius"/>
    </source>
</evidence>